<evidence type="ECO:0000313" key="3">
    <source>
        <dbReference type="EMBL" id="KAK5531922.1"/>
    </source>
</evidence>
<name>A0AAV9PYB3_9PEZI</name>
<comment type="caution">
    <text evidence="3">The sequence shown here is derived from an EMBL/GenBank/DDBJ whole genome shotgun (WGS) entry which is preliminary data.</text>
</comment>
<feature type="chain" id="PRO_5043765520" evidence="2">
    <location>
        <begin position="20"/>
        <end position="863"/>
    </location>
</feature>
<evidence type="ECO:0000256" key="2">
    <source>
        <dbReference type="SAM" id="SignalP"/>
    </source>
</evidence>
<dbReference type="AlphaFoldDB" id="A0AAV9PYB3"/>
<keyword evidence="2" id="KW-0732">Signal</keyword>
<sequence length="863" mass="92547">MRVGKLWLLHCTLLPLTLATTVKAGSKVEHSHQPQARNTNNWSDWSETTTSATVSFTSTINQLPSSSSTTTACYSSVPATNTTVDEDQDDANGDDALLYLQRELYLLSPDTGIEFDCPDSNLTLYFDATIFNNVRLQEWGNTFEGGILIIPNNWTSYCGDISDWTLFGHEGEGFNFTNASEEAAYFEAIDDPSVQYAVVVLHDLLEVDNDNVSITFDAYADDFRAVLGSLSATSADLDLFTPGPIGNTTVSEIDDEDSSDDLNGYGLADLTKRSDLAKRGVPDLSKIIKIIPALTKAVGPSFEQTIRTLQLGMTLLRVKDLQPGTQNPFSDPELTYTLDLTSLPLQPGFEGYTYDLYQFFYRGQYWSEIWRTVNPKYSPPAVTQGNPSTSPPGPSLTTATTSSSSTVSVAQPSCSWSGDKQPLNKPSTGWKDMFKIDAEKLVTTGELPLPLKILNRTDDVVTVASQVMDVFSSARSVLTHVTILSSTTATSSSPTALAASTTDTGTGTSSAIASVPAQKRTVEPELPIPTVSSGMKGSNPDDSERAVRRDVAPDQGNSSFLDGCDLEFLSWNIELGFGETSIGVLPKPSISFKNYTLKNSASIRITCQEAFVNPQEVTAAQLYAIPIGGCATSPVNMLEIDAFFVLWLSGVFSTGANGSIQIDYSYSWNPINFDVELVGGQTGPNGTLDTSQAGVGIGPPSTSGFHFDYARVHGDFPDLQMAYVLSPSIQLDVVTPLVNYSRGFMMGPALDIVSHGILDLGAGTVPQTNTSSASTTSTQSSSAAVGSVVTTEPLTATTASSSNTNAAANGSSLDFLTGLNFGILWTDYTYQSLAGPLSSVFTLPSKKVSLSWLYGPVRIWTDD</sequence>
<evidence type="ECO:0000256" key="1">
    <source>
        <dbReference type="SAM" id="MobiDB-lite"/>
    </source>
</evidence>
<feature type="compositionally biased region" description="Basic and acidic residues" evidence="1">
    <location>
        <begin position="542"/>
        <end position="552"/>
    </location>
</feature>
<evidence type="ECO:0000313" key="4">
    <source>
        <dbReference type="Proteomes" id="UP001345827"/>
    </source>
</evidence>
<feature type="signal peptide" evidence="2">
    <location>
        <begin position="1"/>
        <end position="19"/>
    </location>
</feature>
<reference evidence="3 4" key="1">
    <citation type="submission" date="2023-06" db="EMBL/GenBank/DDBJ databases">
        <title>Black Yeasts Isolated from many extreme environments.</title>
        <authorList>
            <person name="Coleine C."/>
            <person name="Stajich J.E."/>
            <person name="Selbmann L."/>
        </authorList>
    </citation>
    <scope>NUCLEOTIDE SEQUENCE [LARGE SCALE GENOMIC DNA]</scope>
    <source>
        <strain evidence="3 4">CCFEE 5887</strain>
    </source>
</reference>
<organism evidence="3 4">
    <name type="scientific">Vermiconidia calcicola</name>
    <dbReference type="NCBI Taxonomy" id="1690605"/>
    <lineage>
        <taxon>Eukaryota</taxon>
        <taxon>Fungi</taxon>
        <taxon>Dikarya</taxon>
        <taxon>Ascomycota</taxon>
        <taxon>Pezizomycotina</taxon>
        <taxon>Dothideomycetes</taxon>
        <taxon>Dothideomycetidae</taxon>
        <taxon>Mycosphaerellales</taxon>
        <taxon>Extremaceae</taxon>
        <taxon>Vermiconidia</taxon>
    </lineage>
</organism>
<proteinExistence type="predicted"/>
<feature type="compositionally biased region" description="Low complexity" evidence="1">
    <location>
        <begin position="395"/>
        <end position="415"/>
    </location>
</feature>
<accession>A0AAV9PYB3</accession>
<feature type="region of interest" description="Disordered" evidence="1">
    <location>
        <begin position="492"/>
        <end position="552"/>
    </location>
</feature>
<feature type="compositionally biased region" description="Low complexity" evidence="1">
    <location>
        <begin position="492"/>
        <end position="514"/>
    </location>
</feature>
<keyword evidence="4" id="KW-1185">Reference proteome</keyword>
<gene>
    <name evidence="3" type="ORF">LTR25_008252</name>
</gene>
<protein>
    <submittedName>
        <fullName evidence="3">Uncharacterized protein</fullName>
    </submittedName>
</protein>
<dbReference type="Proteomes" id="UP001345827">
    <property type="component" value="Unassembled WGS sequence"/>
</dbReference>
<feature type="region of interest" description="Disordered" evidence="1">
    <location>
        <begin position="379"/>
        <end position="423"/>
    </location>
</feature>
<dbReference type="EMBL" id="JAXLQG010000016">
    <property type="protein sequence ID" value="KAK5531922.1"/>
    <property type="molecule type" value="Genomic_DNA"/>
</dbReference>